<evidence type="ECO:0000313" key="8">
    <source>
        <dbReference type="EMBL" id="KAH8492139.1"/>
    </source>
</evidence>
<evidence type="ECO:0000259" key="7">
    <source>
        <dbReference type="PROSITE" id="PS50863"/>
    </source>
</evidence>
<keyword evidence="3" id="KW-0238">DNA-binding</keyword>
<protein>
    <recommendedName>
        <fullName evidence="7">TF-B3 domain-containing protein</fullName>
    </recommendedName>
</protein>
<keyword evidence="9" id="KW-1185">Reference proteome</keyword>
<gene>
    <name evidence="8" type="ORF">H0E87_021647</name>
</gene>
<keyword evidence="2" id="KW-0805">Transcription regulation</keyword>
<evidence type="ECO:0000256" key="6">
    <source>
        <dbReference type="SAM" id="MobiDB-lite"/>
    </source>
</evidence>
<organism evidence="8 9">
    <name type="scientific">Populus deltoides</name>
    <name type="common">Eastern poplar</name>
    <name type="synonym">Eastern cottonwood</name>
    <dbReference type="NCBI Taxonomy" id="3696"/>
    <lineage>
        <taxon>Eukaryota</taxon>
        <taxon>Viridiplantae</taxon>
        <taxon>Streptophyta</taxon>
        <taxon>Embryophyta</taxon>
        <taxon>Tracheophyta</taxon>
        <taxon>Spermatophyta</taxon>
        <taxon>Magnoliopsida</taxon>
        <taxon>eudicotyledons</taxon>
        <taxon>Gunneridae</taxon>
        <taxon>Pentapetalae</taxon>
        <taxon>rosids</taxon>
        <taxon>fabids</taxon>
        <taxon>Malpighiales</taxon>
        <taxon>Salicaceae</taxon>
        <taxon>Saliceae</taxon>
        <taxon>Populus</taxon>
    </lineage>
</organism>
<dbReference type="EMBL" id="JACEGQ020000012">
    <property type="protein sequence ID" value="KAH8492139.1"/>
    <property type="molecule type" value="Genomic_DNA"/>
</dbReference>
<reference evidence="8" key="1">
    <citation type="journal article" date="2021" name="J. Hered.">
        <title>Genome Assembly of Salicaceae Populus deltoides (Eastern Cottonwood) I-69 Based on Nanopore Sequencing and Hi-C Technologies.</title>
        <authorList>
            <person name="Bai S."/>
            <person name="Wu H."/>
            <person name="Zhang J."/>
            <person name="Pan Z."/>
            <person name="Zhao W."/>
            <person name="Li Z."/>
            <person name="Tong C."/>
        </authorList>
    </citation>
    <scope>NUCLEOTIDE SEQUENCE</scope>
    <source>
        <tissue evidence="8">Leaf</tissue>
    </source>
</reference>
<evidence type="ECO:0000256" key="5">
    <source>
        <dbReference type="ARBA" id="ARBA00023242"/>
    </source>
</evidence>
<dbReference type="Gene3D" id="2.40.330.10">
    <property type="entry name" value="DNA-binding pseudobarrel domain"/>
    <property type="match status" value="1"/>
</dbReference>
<feature type="region of interest" description="Disordered" evidence="6">
    <location>
        <begin position="68"/>
        <end position="109"/>
    </location>
</feature>
<dbReference type="PROSITE" id="PS50863">
    <property type="entry name" value="B3"/>
    <property type="match status" value="1"/>
</dbReference>
<sequence>MGFVGPGHRAKRRNSERFSPFRAKLRAKGFLGETFQGTGHRAQGERLLWVQGEGWWGGGGQGRRVVGVKGGSRAKGGGDQGRVKGEGWWGSRAKGGGGQGRVKGEGWWGSRAGQGRRVVGVKGEGWWVQAAFTILGKTDASKTLSVPRKYLRSLPSFKGGHAVEFQAIDESGFVWTFQCSIRKKGQYPKPVLSKGWRPFVRNKKLKVGDKIKFSLNQTAAATPFYRVRAEKEVKIFGAIFGYSPIIATFP</sequence>
<name>A0A8T2XF13_POPDE</name>
<evidence type="ECO:0000313" key="9">
    <source>
        <dbReference type="Proteomes" id="UP000807159"/>
    </source>
</evidence>
<evidence type="ECO:0000256" key="2">
    <source>
        <dbReference type="ARBA" id="ARBA00023015"/>
    </source>
</evidence>
<feature type="compositionally biased region" description="Gly residues" evidence="6">
    <location>
        <begin position="68"/>
        <end position="80"/>
    </location>
</feature>
<keyword evidence="5" id="KW-0539">Nucleus</keyword>
<proteinExistence type="predicted"/>
<dbReference type="InterPro" id="IPR015300">
    <property type="entry name" value="DNA-bd_pseudobarrel_sf"/>
</dbReference>
<dbReference type="Pfam" id="PF02362">
    <property type="entry name" value="B3"/>
    <property type="match status" value="1"/>
</dbReference>
<dbReference type="CDD" id="cd10017">
    <property type="entry name" value="B3_DNA"/>
    <property type="match status" value="1"/>
</dbReference>
<evidence type="ECO:0000256" key="3">
    <source>
        <dbReference type="ARBA" id="ARBA00023125"/>
    </source>
</evidence>
<dbReference type="GO" id="GO:0003677">
    <property type="term" value="F:DNA binding"/>
    <property type="evidence" value="ECO:0007669"/>
    <property type="project" value="UniProtKB-KW"/>
</dbReference>
<evidence type="ECO:0000256" key="1">
    <source>
        <dbReference type="ARBA" id="ARBA00004123"/>
    </source>
</evidence>
<dbReference type="SMART" id="SM01019">
    <property type="entry name" value="B3"/>
    <property type="match status" value="1"/>
</dbReference>
<dbReference type="SUPFAM" id="SSF101936">
    <property type="entry name" value="DNA-binding pseudobarrel domain"/>
    <property type="match status" value="1"/>
</dbReference>
<keyword evidence="4" id="KW-0804">Transcription</keyword>
<dbReference type="GO" id="GO:0005634">
    <property type="term" value="C:nucleus"/>
    <property type="evidence" value="ECO:0007669"/>
    <property type="project" value="UniProtKB-SubCell"/>
</dbReference>
<feature type="domain" description="TF-B3" evidence="7">
    <location>
        <begin position="129"/>
        <end position="230"/>
    </location>
</feature>
<dbReference type="InterPro" id="IPR003340">
    <property type="entry name" value="B3_DNA-bd"/>
</dbReference>
<dbReference type="Proteomes" id="UP000807159">
    <property type="component" value="Chromosome 12"/>
</dbReference>
<accession>A0A8T2XF13</accession>
<dbReference type="AlphaFoldDB" id="A0A8T2XF13"/>
<comment type="caution">
    <text evidence="8">The sequence shown here is derived from an EMBL/GenBank/DDBJ whole genome shotgun (WGS) entry which is preliminary data.</text>
</comment>
<evidence type="ECO:0000256" key="4">
    <source>
        <dbReference type="ARBA" id="ARBA00023163"/>
    </source>
</evidence>
<comment type="subcellular location">
    <subcellularLocation>
        <location evidence="1">Nucleus</location>
    </subcellularLocation>
</comment>